<dbReference type="EMBL" id="GGEC01005198">
    <property type="protein sequence ID" value="MBW85681.1"/>
    <property type="molecule type" value="Transcribed_RNA"/>
</dbReference>
<proteinExistence type="predicted"/>
<reference evidence="1" key="1">
    <citation type="submission" date="2018-02" db="EMBL/GenBank/DDBJ databases">
        <title>Rhizophora mucronata_Transcriptome.</title>
        <authorList>
            <person name="Meera S.P."/>
            <person name="Sreeshan A."/>
            <person name="Augustine A."/>
        </authorList>
    </citation>
    <scope>NUCLEOTIDE SEQUENCE</scope>
    <source>
        <tissue evidence="1">Leaf</tissue>
    </source>
</reference>
<evidence type="ECO:0000313" key="1">
    <source>
        <dbReference type="EMBL" id="MBW85681.1"/>
    </source>
</evidence>
<dbReference type="AlphaFoldDB" id="A0A2P2IWT7"/>
<accession>A0A2P2IWT7</accession>
<protein>
    <submittedName>
        <fullName evidence="1">Uncharacterized protein</fullName>
    </submittedName>
</protein>
<organism evidence="1">
    <name type="scientific">Rhizophora mucronata</name>
    <name type="common">Asiatic mangrove</name>
    <dbReference type="NCBI Taxonomy" id="61149"/>
    <lineage>
        <taxon>Eukaryota</taxon>
        <taxon>Viridiplantae</taxon>
        <taxon>Streptophyta</taxon>
        <taxon>Embryophyta</taxon>
        <taxon>Tracheophyta</taxon>
        <taxon>Spermatophyta</taxon>
        <taxon>Magnoliopsida</taxon>
        <taxon>eudicotyledons</taxon>
        <taxon>Gunneridae</taxon>
        <taxon>Pentapetalae</taxon>
        <taxon>rosids</taxon>
        <taxon>fabids</taxon>
        <taxon>Malpighiales</taxon>
        <taxon>Rhizophoraceae</taxon>
        <taxon>Rhizophora</taxon>
    </lineage>
</organism>
<name>A0A2P2IWT7_RHIMU</name>
<sequence length="41" mass="4769">MQRSIDRNAKLLEFNSVHLKLKLTHTHTQSTQAKLQSHINT</sequence>